<evidence type="ECO:0000313" key="1">
    <source>
        <dbReference type="EMBL" id="TVU02272.1"/>
    </source>
</evidence>
<accession>A0A5J9STF4</accession>
<dbReference type="EMBL" id="RWGY01000342">
    <property type="protein sequence ID" value="TVU02272.1"/>
    <property type="molecule type" value="Genomic_DNA"/>
</dbReference>
<evidence type="ECO:0000313" key="2">
    <source>
        <dbReference type="Proteomes" id="UP000324897"/>
    </source>
</evidence>
<comment type="caution">
    <text evidence="1">The sequence shown here is derived from an EMBL/GenBank/DDBJ whole genome shotgun (WGS) entry which is preliminary data.</text>
</comment>
<dbReference type="Gramene" id="TVU02272">
    <property type="protein sequence ID" value="TVU02272"/>
    <property type="gene ID" value="EJB05_52227"/>
</dbReference>
<gene>
    <name evidence="1" type="ORF">EJB05_52227</name>
</gene>
<name>A0A5J9STF4_9POAL</name>
<feature type="non-terminal residue" evidence="1">
    <location>
        <position position="1"/>
    </location>
</feature>
<reference evidence="1 2" key="1">
    <citation type="journal article" date="2019" name="Sci. Rep.">
        <title>A high-quality genome of Eragrostis curvula grass provides insights into Poaceae evolution and supports new strategies to enhance forage quality.</title>
        <authorList>
            <person name="Carballo J."/>
            <person name="Santos B.A.C.M."/>
            <person name="Zappacosta D."/>
            <person name="Garbus I."/>
            <person name="Selva J.P."/>
            <person name="Gallo C.A."/>
            <person name="Diaz A."/>
            <person name="Albertini E."/>
            <person name="Caccamo M."/>
            <person name="Echenique V."/>
        </authorList>
    </citation>
    <scope>NUCLEOTIDE SEQUENCE [LARGE SCALE GENOMIC DNA]</scope>
    <source>
        <strain evidence="2">cv. Victoria</strain>
        <tissue evidence="1">Leaf</tissue>
    </source>
</reference>
<keyword evidence="2" id="KW-1185">Reference proteome</keyword>
<dbReference type="Proteomes" id="UP000324897">
    <property type="component" value="Unassembled WGS sequence"/>
</dbReference>
<protein>
    <submittedName>
        <fullName evidence="1">Uncharacterized protein</fullName>
    </submittedName>
</protein>
<proteinExistence type="predicted"/>
<dbReference type="AlphaFoldDB" id="A0A5J9STF4"/>
<sequence>VAHLSLTLRVEVDSGMASFLLVGQPTGRLRSDLLSSSHLHGFGCEFSCICVPTRSCEKRRRFSLETLTPRRGLVGRRPAVLPTRSSLDRSVLTARYLCLERWMDVAGSLRPEGTMTLCRLQQLGLVHEHPSPPHEVSTPRLQIRGVVLFLAVDGRGREAAAAQGLGPSDRSAWRRLGSLERISSRCIKRMS</sequence>
<organism evidence="1 2">
    <name type="scientific">Eragrostis curvula</name>
    <name type="common">weeping love grass</name>
    <dbReference type="NCBI Taxonomy" id="38414"/>
    <lineage>
        <taxon>Eukaryota</taxon>
        <taxon>Viridiplantae</taxon>
        <taxon>Streptophyta</taxon>
        <taxon>Embryophyta</taxon>
        <taxon>Tracheophyta</taxon>
        <taxon>Spermatophyta</taxon>
        <taxon>Magnoliopsida</taxon>
        <taxon>Liliopsida</taxon>
        <taxon>Poales</taxon>
        <taxon>Poaceae</taxon>
        <taxon>PACMAD clade</taxon>
        <taxon>Chloridoideae</taxon>
        <taxon>Eragrostideae</taxon>
        <taxon>Eragrostidinae</taxon>
        <taxon>Eragrostis</taxon>
    </lineage>
</organism>